<keyword evidence="3" id="KW-1185">Reference proteome</keyword>
<dbReference type="InterPro" id="IPR050397">
    <property type="entry name" value="Env_Response_Regulators"/>
</dbReference>
<reference evidence="2" key="1">
    <citation type="submission" date="2006-05" db="EMBL/GenBank/DDBJ databases">
        <title>Annotation of the draft genome assembly of Desulfuromonas acetoxidans DSM 684.</title>
        <authorList>
            <consortium name="US DOE Joint Genome Institute (JGI-ORNL)"/>
            <person name="Larimer F."/>
            <person name="Land M."/>
            <person name="Hauser L."/>
        </authorList>
    </citation>
    <scope>NUCLEOTIDE SEQUENCE [LARGE SCALE GENOMIC DNA]</scope>
    <source>
        <strain evidence="2">DSM 684</strain>
    </source>
</reference>
<feature type="domain" description="Cyclic nucleotide-binding" evidence="1">
    <location>
        <begin position="14"/>
        <end position="135"/>
    </location>
</feature>
<evidence type="ECO:0000313" key="2">
    <source>
        <dbReference type="EMBL" id="EAT17249.1"/>
    </source>
</evidence>
<proteinExistence type="predicted"/>
<reference evidence="2" key="2">
    <citation type="submission" date="2006-05" db="EMBL/GenBank/DDBJ databases">
        <title>Sequencing of the draft genome and assembly of Desulfuromonas acetoxidans DSM 684.</title>
        <authorList>
            <consortium name="US DOE Joint Genome Institute (JGI-PGF)"/>
            <person name="Copeland A."/>
            <person name="Lucas S."/>
            <person name="Lapidus A."/>
            <person name="Barry K."/>
            <person name="Detter J.C."/>
            <person name="Glavina del Rio T."/>
            <person name="Hammon N."/>
            <person name="Israni S."/>
            <person name="Dalin E."/>
            <person name="Tice H."/>
            <person name="Bruce D."/>
            <person name="Pitluck S."/>
            <person name="Richardson P."/>
        </authorList>
    </citation>
    <scope>NUCLEOTIDE SEQUENCE [LARGE SCALE GENOMIC DNA]</scope>
    <source>
        <strain evidence="2">DSM 684</strain>
    </source>
</reference>
<gene>
    <name evidence="2" type="ORF">Dace_3115</name>
</gene>
<dbReference type="RefSeq" id="WP_005997491.1">
    <property type="nucleotide sequence ID" value="NZ_AAEW02000001.1"/>
</dbReference>
<name>Q1K454_DESA6</name>
<dbReference type="InterPro" id="IPR018490">
    <property type="entry name" value="cNMP-bd_dom_sf"/>
</dbReference>
<dbReference type="EMBL" id="AAEW02000001">
    <property type="protein sequence ID" value="EAT17249.1"/>
    <property type="molecule type" value="Genomic_DNA"/>
</dbReference>
<dbReference type="PANTHER" id="PTHR24567">
    <property type="entry name" value="CRP FAMILY TRANSCRIPTIONAL REGULATORY PROTEIN"/>
    <property type="match status" value="1"/>
</dbReference>
<protein>
    <submittedName>
        <fullName evidence="2">Cyclic nucleotide-binding protein</fullName>
    </submittedName>
</protein>
<evidence type="ECO:0000313" key="3">
    <source>
        <dbReference type="Proteomes" id="UP000005695"/>
    </source>
</evidence>
<organism evidence="2 3">
    <name type="scientific">Desulfuromonas acetoxidans (strain DSM 684 / 11070)</name>
    <dbReference type="NCBI Taxonomy" id="281689"/>
    <lineage>
        <taxon>Bacteria</taxon>
        <taxon>Pseudomonadati</taxon>
        <taxon>Thermodesulfobacteriota</taxon>
        <taxon>Desulfuromonadia</taxon>
        <taxon>Desulfuromonadales</taxon>
        <taxon>Desulfuromonadaceae</taxon>
        <taxon>Desulfuromonas</taxon>
    </lineage>
</organism>
<dbReference type="GO" id="GO:0005829">
    <property type="term" value="C:cytosol"/>
    <property type="evidence" value="ECO:0007669"/>
    <property type="project" value="TreeGrafter"/>
</dbReference>
<evidence type="ECO:0000259" key="1">
    <source>
        <dbReference type="PROSITE" id="PS50042"/>
    </source>
</evidence>
<dbReference type="SUPFAM" id="SSF51206">
    <property type="entry name" value="cAMP-binding domain-like"/>
    <property type="match status" value="1"/>
</dbReference>
<dbReference type="PROSITE" id="PS50042">
    <property type="entry name" value="CNMP_BINDING_3"/>
    <property type="match status" value="1"/>
</dbReference>
<dbReference type="GO" id="GO:0003700">
    <property type="term" value="F:DNA-binding transcription factor activity"/>
    <property type="evidence" value="ECO:0007669"/>
    <property type="project" value="TreeGrafter"/>
</dbReference>
<dbReference type="Pfam" id="PF00027">
    <property type="entry name" value="cNMP_binding"/>
    <property type="match status" value="1"/>
</dbReference>
<comment type="caution">
    <text evidence="2">The sequence shown here is derived from an EMBL/GenBank/DDBJ whole genome shotgun (WGS) entry which is preliminary data.</text>
</comment>
<dbReference type="Gene3D" id="2.60.120.10">
    <property type="entry name" value="Jelly Rolls"/>
    <property type="match status" value="1"/>
</dbReference>
<dbReference type="InterPro" id="IPR014710">
    <property type="entry name" value="RmlC-like_jellyroll"/>
</dbReference>
<dbReference type="PANTHER" id="PTHR24567:SF74">
    <property type="entry name" value="HTH-TYPE TRANSCRIPTIONAL REGULATOR ARCR"/>
    <property type="match status" value="1"/>
</dbReference>
<dbReference type="AlphaFoldDB" id="Q1K454"/>
<dbReference type="OrthoDB" id="5401860at2"/>
<accession>Q1K454</accession>
<dbReference type="Proteomes" id="UP000005695">
    <property type="component" value="Unassembled WGS sequence"/>
</dbReference>
<dbReference type="CDD" id="cd00038">
    <property type="entry name" value="CAP_ED"/>
    <property type="match status" value="1"/>
</dbReference>
<dbReference type="SMART" id="SM00100">
    <property type="entry name" value="cNMP"/>
    <property type="match status" value="1"/>
</dbReference>
<dbReference type="InterPro" id="IPR000595">
    <property type="entry name" value="cNMP-bd_dom"/>
</dbReference>
<sequence length="151" mass="17063">MTSLPALAQDKFRFFRNMPKEEISSLLEFCTHQRAESGETLWKEGDEDNQVAFILKGRLGIKKMTEFSDRYIIVGTYGPGSVVGELCLLTDNVRSVSAEAITDVELLFLSNDRFEALIQTNPTLGLKLLKGLFKMTSKRLSKSYERIASIF</sequence>